<gene>
    <name evidence="8" type="ORF">B1R32_1272</name>
</gene>
<dbReference type="SUPFAM" id="SSF53041">
    <property type="entry name" value="Resolvase-like"/>
    <property type="match status" value="1"/>
</dbReference>
<evidence type="ECO:0000256" key="4">
    <source>
        <dbReference type="PIRSR" id="PIRSR606118-50"/>
    </source>
</evidence>
<dbReference type="PANTHER" id="PTHR30461">
    <property type="entry name" value="DNA-INVERTASE FROM LAMBDOID PROPHAGE"/>
    <property type="match status" value="1"/>
</dbReference>
<dbReference type="InterPro" id="IPR050639">
    <property type="entry name" value="SSR_resolvase"/>
</dbReference>
<dbReference type="GO" id="GO:0000150">
    <property type="term" value="F:DNA strand exchange activity"/>
    <property type="evidence" value="ECO:0007669"/>
    <property type="project" value="InterPro"/>
</dbReference>
<feature type="region of interest" description="Disordered" evidence="6">
    <location>
        <begin position="299"/>
        <end position="327"/>
    </location>
</feature>
<dbReference type="EMBL" id="NIGF01000027">
    <property type="protein sequence ID" value="PQV62590.1"/>
    <property type="molecule type" value="Genomic_DNA"/>
</dbReference>
<dbReference type="InParanoid" id="A0A2S8SP70"/>
<dbReference type="AlphaFoldDB" id="A0A2S8SP70"/>
<keyword evidence="1" id="KW-0229">DNA integration</keyword>
<dbReference type="PANTHER" id="PTHR30461:SF23">
    <property type="entry name" value="DNA RECOMBINASE-RELATED"/>
    <property type="match status" value="1"/>
</dbReference>
<dbReference type="Pfam" id="PF07508">
    <property type="entry name" value="Recombinase"/>
    <property type="match status" value="1"/>
</dbReference>
<name>A0A2S8SP70_9BACT</name>
<dbReference type="InterPro" id="IPR006119">
    <property type="entry name" value="Resolv_N"/>
</dbReference>
<evidence type="ECO:0000256" key="3">
    <source>
        <dbReference type="ARBA" id="ARBA00023172"/>
    </source>
</evidence>
<organism evidence="8 9">
    <name type="scientific">Abditibacterium utsteinense</name>
    <dbReference type="NCBI Taxonomy" id="1960156"/>
    <lineage>
        <taxon>Bacteria</taxon>
        <taxon>Pseudomonadati</taxon>
        <taxon>Abditibacteriota</taxon>
        <taxon>Abditibacteriia</taxon>
        <taxon>Abditibacteriales</taxon>
        <taxon>Abditibacteriaceae</taxon>
        <taxon>Abditibacterium</taxon>
    </lineage>
</organism>
<evidence type="ECO:0000256" key="6">
    <source>
        <dbReference type="SAM" id="MobiDB-lite"/>
    </source>
</evidence>
<keyword evidence="9" id="KW-1185">Reference proteome</keyword>
<dbReference type="CDD" id="cd00338">
    <property type="entry name" value="Ser_Recombinase"/>
    <property type="match status" value="1"/>
</dbReference>
<dbReference type="Pfam" id="PF00239">
    <property type="entry name" value="Resolvase"/>
    <property type="match status" value="1"/>
</dbReference>
<dbReference type="InterPro" id="IPR036162">
    <property type="entry name" value="Resolvase-like_N_sf"/>
</dbReference>
<protein>
    <submittedName>
        <fullName evidence="8">Site-specific DNA recombinase</fullName>
    </submittedName>
</protein>
<feature type="compositionally biased region" description="Polar residues" evidence="6">
    <location>
        <begin position="1"/>
        <end position="26"/>
    </location>
</feature>
<proteinExistence type="predicted"/>
<dbReference type="InterPro" id="IPR011109">
    <property type="entry name" value="DNA_bind_recombinase_dom"/>
</dbReference>
<keyword evidence="3" id="KW-0233">DNA recombination</keyword>
<dbReference type="Proteomes" id="UP000237684">
    <property type="component" value="Unassembled WGS sequence"/>
</dbReference>
<comment type="caution">
    <text evidence="8">The sequence shown here is derived from an EMBL/GenBank/DDBJ whole genome shotgun (WGS) entry which is preliminary data.</text>
</comment>
<dbReference type="InterPro" id="IPR006118">
    <property type="entry name" value="Recombinase_CS"/>
</dbReference>
<evidence type="ECO:0000313" key="8">
    <source>
        <dbReference type="EMBL" id="PQV62590.1"/>
    </source>
</evidence>
<accession>A0A2S8SP70</accession>
<evidence type="ECO:0000256" key="1">
    <source>
        <dbReference type="ARBA" id="ARBA00022908"/>
    </source>
</evidence>
<evidence type="ECO:0000256" key="5">
    <source>
        <dbReference type="PROSITE-ProRule" id="PRU10137"/>
    </source>
</evidence>
<sequence length="327" mass="35669">MNNSTLSPNHTLHTPSPTNSRTDSAPPTTPLRAVSYCRVSSETQREKETVRTQIELNEKFCAANGYTLVETYIDDGVSGTTHLHERPAGARLLQDARAGKFDAVVVYKADRLGRSPLVNETLALEISGKLGIAIVGVAEQIDLSSPIGAAMFTFQSAIGRLERENTLQRSRDATLRLAREGAWLGGIVPFGYRVEGKERAARLVVADAVNPATNLSEADVVRLIYKLAGEEGKSSIQIAERLNVLGVPTSYARDGREVVRNKRKERTQEVWRPGRIRNMLVEPTYKGVHVWGKRSKTKLGAGGEVKGPPSSAPCPQLSTQSSGTRRN</sequence>
<evidence type="ECO:0000259" key="7">
    <source>
        <dbReference type="PROSITE" id="PS51736"/>
    </source>
</evidence>
<dbReference type="Gene3D" id="3.40.50.1390">
    <property type="entry name" value="Resolvase, N-terminal catalytic domain"/>
    <property type="match status" value="1"/>
</dbReference>
<feature type="region of interest" description="Disordered" evidence="6">
    <location>
        <begin position="1"/>
        <end position="31"/>
    </location>
</feature>
<dbReference type="Gene3D" id="3.90.1750.20">
    <property type="entry name" value="Putative Large Serine Recombinase, Chain B, Domain 2"/>
    <property type="match status" value="1"/>
</dbReference>
<feature type="compositionally biased region" description="Polar residues" evidence="6">
    <location>
        <begin position="316"/>
        <end position="327"/>
    </location>
</feature>
<dbReference type="InterPro" id="IPR038109">
    <property type="entry name" value="DNA_bind_recomb_sf"/>
</dbReference>
<dbReference type="GO" id="GO:0015074">
    <property type="term" value="P:DNA integration"/>
    <property type="evidence" value="ECO:0007669"/>
    <property type="project" value="UniProtKB-KW"/>
</dbReference>
<keyword evidence="2" id="KW-0238">DNA-binding</keyword>
<dbReference type="PROSITE" id="PS51736">
    <property type="entry name" value="RECOMBINASES_3"/>
    <property type="match status" value="1"/>
</dbReference>
<dbReference type="PROSITE" id="PS00397">
    <property type="entry name" value="RECOMBINASES_1"/>
    <property type="match status" value="1"/>
</dbReference>
<dbReference type="SMART" id="SM00857">
    <property type="entry name" value="Resolvase"/>
    <property type="match status" value="1"/>
</dbReference>
<feature type="active site" description="O-(5'-phospho-DNA)-serine intermediate" evidence="4 5">
    <location>
        <position position="40"/>
    </location>
</feature>
<evidence type="ECO:0000256" key="2">
    <source>
        <dbReference type="ARBA" id="ARBA00023125"/>
    </source>
</evidence>
<dbReference type="OrthoDB" id="1094757at2"/>
<reference evidence="8 9" key="1">
    <citation type="journal article" date="2018" name="Syst. Appl. Microbiol.">
        <title>Abditibacterium utsteinense sp. nov., the first cultivated member of candidate phylum FBP, isolated from ice-free Antarctic soil samples.</title>
        <authorList>
            <person name="Tahon G."/>
            <person name="Tytgat B."/>
            <person name="Lebbe L."/>
            <person name="Carlier A."/>
            <person name="Willems A."/>
        </authorList>
    </citation>
    <scope>NUCLEOTIDE SEQUENCE [LARGE SCALE GENOMIC DNA]</scope>
    <source>
        <strain evidence="8 9">LMG 29911</strain>
    </source>
</reference>
<feature type="domain" description="Resolvase/invertase-type recombinase catalytic" evidence="7">
    <location>
        <begin position="32"/>
        <end position="181"/>
    </location>
</feature>
<evidence type="ECO:0000313" key="9">
    <source>
        <dbReference type="Proteomes" id="UP000237684"/>
    </source>
</evidence>
<dbReference type="GO" id="GO:0003677">
    <property type="term" value="F:DNA binding"/>
    <property type="evidence" value="ECO:0007669"/>
    <property type="project" value="UniProtKB-KW"/>
</dbReference>